<feature type="region of interest" description="Disordered" evidence="1">
    <location>
        <begin position="1"/>
        <end position="56"/>
    </location>
</feature>
<organism evidence="3 4">
    <name type="scientific">Geosmithia morbida</name>
    <dbReference type="NCBI Taxonomy" id="1094350"/>
    <lineage>
        <taxon>Eukaryota</taxon>
        <taxon>Fungi</taxon>
        <taxon>Dikarya</taxon>
        <taxon>Ascomycota</taxon>
        <taxon>Pezizomycotina</taxon>
        <taxon>Sordariomycetes</taxon>
        <taxon>Hypocreomycetidae</taxon>
        <taxon>Hypocreales</taxon>
        <taxon>Bionectriaceae</taxon>
        <taxon>Geosmithia</taxon>
    </lineage>
</organism>
<dbReference type="CDD" id="cd13298">
    <property type="entry name" value="PH1_PH_fungal"/>
    <property type="match status" value="1"/>
</dbReference>
<gene>
    <name evidence="3" type="ORF">GMORB2_6824</name>
</gene>
<dbReference type="InterPro" id="IPR001849">
    <property type="entry name" value="PH_domain"/>
</dbReference>
<dbReference type="CDD" id="cd13299">
    <property type="entry name" value="PH2_PH_fungal"/>
    <property type="match status" value="1"/>
</dbReference>
<dbReference type="Gene3D" id="2.30.29.30">
    <property type="entry name" value="Pleckstrin-homology domain (PH domain)/Phosphotyrosine-binding domain (PTB)"/>
    <property type="match status" value="2"/>
</dbReference>
<sequence length="390" mass="43238">MAQIQVQRPVEPAMSSSAPKLISSQPPPPSEAPAPANAANPRDLVGNSGPVSQNGCFETDRVLKSGHVLRRTRKTRAWKSIYLVLRPDRLSIYKTDKEDKLRHQIYLSDLTAVAFLKDPKQKRQNMFGLFSPSRNYHLQANSAQDVRSWVDLIRREARIEEEEEEMFLAGPASGSRTSSGGLAEGLSSSPEAAHAGALPAPPAGWRRSTHFESSGLSGNELMSHSDMSDSEQRGGAPGASRESLTLGGAQKQQRSTAVEQWSAMAATNNFENDPDRIIWHGWLYMVRPKGAVRKWRHLWAVLRPRNLILYKDESEYTAQHIIDLSAIVNVVDIDPVSRSKAHCLQIITEEKSHRLAMHDEESLVQCIGAFKSLLAKRRELEARAAASANP</sequence>
<dbReference type="InterPro" id="IPR011993">
    <property type="entry name" value="PH-like_dom_sf"/>
</dbReference>
<feature type="compositionally biased region" description="Polar residues" evidence="1">
    <location>
        <begin position="250"/>
        <end position="259"/>
    </location>
</feature>
<dbReference type="PANTHER" id="PTHR14336:SF15">
    <property type="entry name" value="DUAL ADAPTER FOR PHOSPHOTYROSINE AND 3-PHOSPHOTYROSINE AND 3-PHOSPHOINOSITIDE"/>
    <property type="match status" value="1"/>
</dbReference>
<feature type="compositionally biased region" description="Polar residues" evidence="1">
    <location>
        <begin position="211"/>
        <end position="222"/>
    </location>
</feature>
<feature type="domain" description="PH" evidence="2">
    <location>
        <begin position="61"/>
        <end position="158"/>
    </location>
</feature>
<comment type="caution">
    <text evidence="3">The sequence shown here is derived from an EMBL/GenBank/DDBJ whole genome shotgun (WGS) entry which is preliminary data.</text>
</comment>
<feature type="region of interest" description="Disordered" evidence="1">
    <location>
        <begin position="163"/>
        <end position="259"/>
    </location>
</feature>
<keyword evidence="4" id="KW-1185">Reference proteome</keyword>
<accession>A0A9P5D0Z3</accession>
<dbReference type="PANTHER" id="PTHR14336">
    <property type="entry name" value="TANDEM PH DOMAIN CONTAINING PROTEIN"/>
    <property type="match status" value="1"/>
</dbReference>
<evidence type="ECO:0000256" key="1">
    <source>
        <dbReference type="SAM" id="MobiDB-lite"/>
    </source>
</evidence>
<dbReference type="SUPFAM" id="SSF50729">
    <property type="entry name" value="PH domain-like"/>
    <property type="match status" value="2"/>
</dbReference>
<name>A0A9P5D0Z3_9HYPO</name>
<feature type="domain" description="PH" evidence="2">
    <location>
        <begin position="276"/>
        <end position="375"/>
    </location>
</feature>
<evidence type="ECO:0000313" key="3">
    <source>
        <dbReference type="EMBL" id="KAF4123273.1"/>
    </source>
</evidence>
<dbReference type="GeneID" id="55973047"/>
<dbReference type="AlphaFoldDB" id="A0A9P5D0Z3"/>
<dbReference type="PROSITE" id="PS50003">
    <property type="entry name" value="PH_DOMAIN"/>
    <property type="match status" value="2"/>
</dbReference>
<dbReference type="RefSeq" id="XP_035321925.1">
    <property type="nucleotide sequence ID" value="XM_035468791.1"/>
</dbReference>
<dbReference type="Proteomes" id="UP000749293">
    <property type="component" value="Unassembled WGS sequence"/>
</dbReference>
<evidence type="ECO:0000259" key="2">
    <source>
        <dbReference type="PROSITE" id="PS50003"/>
    </source>
</evidence>
<dbReference type="Pfam" id="PF00169">
    <property type="entry name" value="PH"/>
    <property type="match status" value="2"/>
</dbReference>
<dbReference type="SMART" id="SM00233">
    <property type="entry name" value="PH"/>
    <property type="match status" value="2"/>
</dbReference>
<evidence type="ECO:0000313" key="4">
    <source>
        <dbReference type="Proteomes" id="UP000749293"/>
    </source>
</evidence>
<dbReference type="OrthoDB" id="2157866at2759"/>
<dbReference type="InterPro" id="IPR051707">
    <property type="entry name" value="PI-Interact_SigTrans_Reg"/>
</dbReference>
<reference evidence="3" key="1">
    <citation type="submission" date="2020-03" db="EMBL/GenBank/DDBJ databases">
        <title>Site-based positive gene gene selection in Geosmithia morbida across the United States reveals a broad range of putative effectors and factors for local host and environmental adapation.</title>
        <authorList>
            <person name="Onufrak A."/>
            <person name="Murdoch R.W."/>
            <person name="Gazis R."/>
            <person name="Huff M."/>
            <person name="Staton M."/>
            <person name="Klingeman W."/>
            <person name="Hadziabdic D."/>
        </authorList>
    </citation>
    <scope>NUCLEOTIDE SEQUENCE</scope>
    <source>
        <strain evidence="3">1262</strain>
    </source>
</reference>
<feature type="compositionally biased region" description="Low complexity" evidence="1">
    <location>
        <begin position="178"/>
        <end position="198"/>
    </location>
</feature>
<proteinExistence type="predicted"/>
<feature type="compositionally biased region" description="Polar residues" evidence="1">
    <location>
        <begin position="14"/>
        <end position="24"/>
    </location>
</feature>
<dbReference type="EMBL" id="JAANYQ010000007">
    <property type="protein sequence ID" value="KAF4123273.1"/>
    <property type="molecule type" value="Genomic_DNA"/>
</dbReference>
<protein>
    <submittedName>
        <fullName evidence="3">PH domain</fullName>
    </submittedName>
</protein>